<comment type="domain">
    <text evidence="2">The jas domain is required for interaction with COI1.</text>
</comment>
<dbReference type="GO" id="GO:0031347">
    <property type="term" value="P:regulation of defense response"/>
    <property type="evidence" value="ECO:0007669"/>
    <property type="project" value="UniProtKB-UniRule"/>
</dbReference>
<dbReference type="PANTHER" id="PTHR33077">
    <property type="entry name" value="PROTEIN TIFY 4A-RELATED-RELATED"/>
    <property type="match status" value="1"/>
</dbReference>
<dbReference type="InterPro" id="IPR010399">
    <property type="entry name" value="Tify_dom"/>
</dbReference>
<dbReference type="Gramene" id="KZM84105">
    <property type="protein sequence ID" value="KZM84105"/>
    <property type="gene ID" value="DCAR_028473"/>
</dbReference>
<dbReference type="STRING" id="79200.A0A175YKK2"/>
<dbReference type="InterPro" id="IPR018467">
    <property type="entry name" value="CCT_CS"/>
</dbReference>
<dbReference type="AlphaFoldDB" id="A0A175YKK2"/>
<dbReference type="GO" id="GO:0005634">
    <property type="term" value="C:nucleus"/>
    <property type="evidence" value="ECO:0007669"/>
    <property type="project" value="UniProtKB-SubCell"/>
</dbReference>
<proteinExistence type="inferred from homology"/>
<comment type="caution">
    <text evidence="5">The sequence shown here is derived from an EMBL/GenBank/DDBJ whole genome shotgun (WGS) entry which is preliminary data.</text>
</comment>
<dbReference type="SMART" id="SM00979">
    <property type="entry name" value="TIFY"/>
    <property type="match status" value="1"/>
</dbReference>
<feature type="domain" description="Tify" evidence="4">
    <location>
        <begin position="85"/>
        <end position="120"/>
    </location>
</feature>
<comment type="function">
    <text evidence="2">Repressor of jasmonate responses.</text>
</comment>
<evidence type="ECO:0000256" key="2">
    <source>
        <dbReference type="RuleBase" id="RU369065"/>
    </source>
</evidence>
<dbReference type="GO" id="GO:0009611">
    <property type="term" value="P:response to wounding"/>
    <property type="evidence" value="ECO:0007669"/>
    <property type="project" value="UniProtKB-UniRule"/>
</dbReference>
<evidence type="ECO:0000313" key="5">
    <source>
        <dbReference type="EMBL" id="KZM84105.1"/>
    </source>
</evidence>
<feature type="region of interest" description="Disordered" evidence="3">
    <location>
        <begin position="1"/>
        <end position="24"/>
    </location>
</feature>
<evidence type="ECO:0000256" key="3">
    <source>
        <dbReference type="SAM" id="MobiDB-lite"/>
    </source>
</evidence>
<dbReference type="Pfam" id="PF06200">
    <property type="entry name" value="tify"/>
    <property type="match status" value="1"/>
</dbReference>
<keyword evidence="2" id="KW-1184">Jasmonic acid signaling pathway</keyword>
<dbReference type="GO" id="GO:2000022">
    <property type="term" value="P:regulation of jasmonic acid mediated signaling pathway"/>
    <property type="evidence" value="ECO:0007669"/>
    <property type="project" value="UniProtKB-UniRule"/>
</dbReference>
<evidence type="ECO:0000256" key="1">
    <source>
        <dbReference type="ARBA" id="ARBA00008614"/>
    </source>
</evidence>
<keyword evidence="2" id="KW-0539">Nucleus</keyword>
<reference evidence="5" key="1">
    <citation type="journal article" date="2016" name="Nat. Genet.">
        <title>A high-quality carrot genome assembly provides new insights into carotenoid accumulation and asterid genome evolution.</title>
        <authorList>
            <person name="Iorizzo M."/>
            <person name="Ellison S."/>
            <person name="Senalik D."/>
            <person name="Zeng P."/>
            <person name="Satapoomin P."/>
            <person name="Huang J."/>
            <person name="Bowman M."/>
            <person name="Iovene M."/>
            <person name="Sanseverino W."/>
            <person name="Cavagnaro P."/>
            <person name="Yildiz M."/>
            <person name="Macko-Podgorni A."/>
            <person name="Moranska E."/>
            <person name="Grzebelus E."/>
            <person name="Grzebelus D."/>
            <person name="Ashrafi H."/>
            <person name="Zheng Z."/>
            <person name="Cheng S."/>
            <person name="Spooner D."/>
            <person name="Van Deynze A."/>
            <person name="Simon P."/>
        </authorList>
    </citation>
    <scope>NUCLEOTIDE SEQUENCE [LARGE SCALE GENOMIC DNA]</scope>
    <source>
        <tissue evidence="5">Leaf</tissue>
    </source>
</reference>
<dbReference type="OMA" id="EPQKAQM"/>
<name>A0A175YKK2_DAUCS</name>
<organism evidence="5">
    <name type="scientific">Daucus carota subsp. sativus</name>
    <name type="common">Carrot</name>
    <dbReference type="NCBI Taxonomy" id="79200"/>
    <lineage>
        <taxon>Eukaryota</taxon>
        <taxon>Viridiplantae</taxon>
        <taxon>Streptophyta</taxon>
        <taxon>Embryophyta</taxon>
        <taxon>Tracheophyta</taxon>
        <taxon>Spermatophyta</taxon>
        <taxon>Magnoliopsida</taxon>
        <taxon>eudicotyledons</taxon>
        <taxon>Gunneridae</taxon>
        <taxon>Pentapetalae</taxon>
        <taxon>asterids</taxon>
        <taxon>campanulids</taxon>
        <taxon>Apiales</taxon>
        <taxon>Apiaceae</taxon>
        <taxon>Apioideae</taxon>
        <taxon>Scandiceae</taxon>
        <taxon>Daucinae</taxon>
        <taxon>Daucus</taxon>
        <taxon>Daucus sect. Daucus</taxon>
    </lineage>
</organism>
<dbReference type="OrthoDB" id="1937734at2759"/>
<gene>
    <name evidence="5" type="ORF">DCAR_028473</name>
</gene>
<protein>
    <recommendedName>
        <fullName evidence="2">Protein TIFY</fullName>
    </recommendedName>
    <alternativeName>
        <fullName evidence="2">Jasmonate ZIM domain-containing protein</fullName>
    </alternativeName>
</protein>
<evidence type="ECO:0000259" key="4">
    <source>
        <dbReference type="PROSITE" id="PS51320"/>
    </source>
</evidence>
<comment type="similarity">
    <text evidence="1 2">Belongs to the TIFY/JAZ family.</text>
</comment>
<dbReference type="InterPro" id="IPR040390">
    <property type="entry name" value="TIFY/JAZ"/>
</dbReference>
<comment type="subcellular location">
    <subcellularLocation>
        <location evidence="2">Nucleus</location>
    </subcellularLocation>
</comment>
<dbReference type="KEGG" id="dcr:108197070"/>
<sequence length="208" mass="22157">MSSSSEIVDSGRSSGQKTPEKSSFSQTCSLLSQYLKEKGSLGDLSLGIGFESNGTTPPTPAAAAAATMNLFPVTEKPVPGIPAKQLPEKAQMTIFYGGQVVVFNDLPAEKAKEIMMLASKACSSFTQPEIPASPKVVAANSLVQTQRRQPIVSDLPIARKASLTRFLEKRKDRITARAPYASSETKPAESKSWLGLAAADSPVKLEQQ</sequence>
<dbReference type="Pfam" id="PF09425">
    <property type="entry name" value="Jas_motif"/>
    <property type="match status" value="1"/>
</dbReference>
<dbReference type="PANTHER" id="PTHR33077:SF140">
    <property type="entry name" value="PROTEIN TIFY 10B"/>
    <property type="match status" value="1"/>
</dbReference>
<dbReference type="EMBL" id="LNRQ01000008">
    <property type="protein sequence ID" value="KZM84105.1"/>
    <property type="molecule type" value="Genomic_DNA"/>
</dbReference>
<dbReference type="PROSITE" id="PS51320">
    <property type="entry name" value="TIFY"/>
    <property type="match status" value="1"/>
</dbReference>
<accession>A0A175YKK2</accession>